<keyword evidence="5" id="KW-0282">Flagellum</keyword>
<gene>
    <name evidence="4" type="primary">fliE</name>
    <name evidence="5" type="ORF">SIL87_19115</name>
</gene>
<evidence type="ECO:0000256" key="4">
    <source>
        <dbReference type="HAMAP-Rule" id="MF_00724"/>
    </source>
</evidence>
<dbReference type="EMBL" id="JAWXYB010000018">
    <property type="protein sequence ID" value="MDX5932868.1"/>
    <property type="molecule type" value="Genomic_DNA"/>
</dbReference>
<keyword evidence="5" id="KW-0969">Cilium</keyword>
<dbReference type="GO" id="GO:0009425">
    <property type="term" value="C:bacterial-type flagellum basal body"/>
    <property type="evidence" value="ECO:0007669"/>
    <property type="project" value="UniProtKB-SubCell"/>
</dbReference>
<dbReference type="Pfam" id="PF02049">
    <property type="entry name" value="FliE"/>
    <property type="match status" value="1"/>
</dbReference>
<dbReference type="AlphaFoldDB" id="A0AAW9DX82"/>
<dbReference type="RefSeq" id="WP_319615717.1">
    <property type="nucleotide sequence ID" value="NZ_JAWXYB010000018.1"/>
</dbReference>
<accession>A0AAW9DX82</accession>
<dbReference type="HAMAP" id="MF_00724">
    <property type="entry name" value="FliE"/>
    <property type="match status" value="1"/>
</dbReference>
<dbReference type="PRINTS" id="PR01006">
    <property type="entry name" value="FLGHOOKFLIE"/>
</dbReference>
<proteinExistence type="inferred from homology"/>
<evidence type="ECO:0000313" key="5">
    <source>
        <dbReference type="EMBL" id="MDX5932868.1"/>
    </source>
</evidence>
<dbReference type="GO" id="GO:0003774">
    <property type="term" value="F:cytoskeletal motor activity"/>
    <property type="evidence" value="ECO:0007669"/>
    <property type="project" value="InterPro"/>
</dbReference>
<dbReference type="PANTHER" id="PTHR34653:SF1">
    <property type="entry name" value="FLAGELLAR HOOK-BASAL BODY COMPLEX PROTEIN FLIE"/>
    <property type="match status" value="1"/>
</dbReference>
<evidence type="ECO:0000313" key="6">
    <source>
        <dbReference type="Proteomes" id="UP001279553"/>
    </source>
</evidence>
<name>A0AAW9DX82_ACIAO</name>
<evidence type="ECO:0000256" key="1">
    <source>
        <dbReference type="ARBA" id="ARBA00004117"/>
    </source>
</evidence>
<dbReference type="PANTHER" id="PTHR34653">
    <property type="match status" value="1"/>
</dbReference>
<keyword evidence="6" id="KW-1185">Reference proteome</keyword>
<keyword evidence="5" id="KW-0966">Cell projection</keyword>
<dbReference type="GO" id="GO:0005198">
    <property type="term" value="F:structural molecule activity"/>
    <property type="evidence" value="ECO:0007669"/>
    <property type="project" value="InterPro"/>
</dbReference>
<organism evidence="5 6">
    <name type="scientific">Acidiphilium acidophilum</name>
    <name type="common">Thiobacillus acidophilus</name>
    <dbReference type="NCBI Taxonomy" id="76588"/>
    <lineage>
        <taxon>Bacteria</taxon>
        <taxon>Pseudomonadati</taxon>
        <taxon>Pseudomonadota</taxon>
        <taxon>Alphaproteobacteria</taxon>
        <taxon>Acetobacterales</taxon>
        <taxon>Acidocellaceae</taxon>
        <taxon>Acidiphilium</taxon>
    </lineage>
</organism>
<dbReference type="Proteomes" id="UP001279553">
    <property type="component" value="Unassembled WGS sequence"/>
</dbReference>
<comment type="caution">
    <text evidence="5">The sequence shown here is derived from an EMBL/GenBank/DDBJ whole genome shotgun (WGS) entry which is preliminary data.</text>
</comment>
<evidence type="ECO:0000256" key="3">
    <source>
        <dbReference type="ARBA" id="ARBA00023143"/>
    </source>
</evidence>
<sequence>MSGSVMSGMSSLFGVAPGAAAYQRTAQSASGSGEDFTKYLSNMLTSTVDQSATTEGLAQNGLMGNGDLTQVVTSVAKAQLALQTTVAIRDRLIQSYQSIMSMPI</sequence>
<dbReference type="InterPro" id="IPR001624">
    <property type="entry name" value="FliE"/>
</dbReference>
<comment type="similarity">
    <text evidence="2 4">Belongs to the FliE family.</text>
</comment>
<comment type="subcellular location">
    <subcellularLocation>
        <location evidence="1 4">Bacterial flagellum basal body</location>
    </subcellularLocation>
</comment>
<protein>
    <recommendedName>
        <fullName evidence="4">Flagellar hook-basal body complex protein FliE</fullName>
    </recommendedName>
</protein>
<keyword evidence="3 4" id="KW-0975">Bacterial flagellum</keyword>
<evidence type="ECO:0000256" key="2">
    <source>
        <dbReference type="ARBA" id="ARBA00009272"/>
    </source>
</evidence>
<dbReference type="GO" id="GO:0071973">
    <property type="term" value="P:bacterial-type flagellum-dependent cell motility"/>
    <property type="evidence" value="ECO:0007669"/>
    <property type="project" value="InterPro"/>
</dbReference>
<reference evidence="5 6" key="1">
    <citation type="submission" date="2023-11" db="EMBL/GenBank/DDBJ databases">
        <title>MicrobeMod: A computational toolkit for identifying prokaryotic methylation and restriction-modification with nanopore sequencing.</title>
        <authorList>
            <person name="Crits-Christoph A."/>
            <person name="Kang S.C."/>
            <person name="Lee H."/>
            <person name="Ostrov N."/>
        </authorList>
    </citation>
    <scope>NUCLEOTIDE SEQUENCE [LARGE SCALE GENOMIC DNA]</scope>
    <source>
        <strain evidence="5 6">DSMZ 700</strain>
    </source>
</reference>